<dbReference type="Gene3D" id="1.20.1250.20">
    <property type="entry name" value="MFS general substrate transporter like domains"/>
    <property type="match status" value="1"/>
</dbReference>
<organism evidence="6 7">
    <name type="scientific">Neptuniibacter pectenicola</name>
    <dbReference type="NCBI Taxonomy" id="1806669"/>
    <lineage>
        <taxon>Bacteria</taxon>
        <taxon>Pseudomonadati</taxon>
        <taxon>Pseudomonadota</taxon>
        <taxon>Gammaproteobacteria</taxon>
        <taxon>Oceanospirillales</taxon>
        <taxon>Oceanospirillaceae</taxon>
        <taxon>Neptuniibacter</taxon>
    </lineage>
</organism>
<protein>
    <submittedName>
        <fullName evidence="6">Acyl-[ACP]--phospholipid O-acyltransferase</fullName>
    </submittedName>
</protein>
<sequence length="1151" mass="126214">MKELLKLNGFFAFICVAFINAFVDLGHKIIIQNTLFKAYDGDLQILLTAVVNGLILLPFILLFTPSGFLADKYPKNKVMQLSAWGGVVITLLITACYYLGLFIPAFALTFVLALQSAFYSPAKYGYIKELVGANNLSEGNSWIQAVTMIAILSGIVVFSLLFELSLDGAAQLSPEESLMLCAPLGWLLVTGAVVELYLAYQLPELQKTDKKAIFDTKAYLTGRALKRNLGLLKSKRPIWLSIIGLSIFWSISQVMLAVFPAFAEEHMDQHNTFVIQGIMAFAGIGIMVGSIVAGRFSKHYINVSLIPVGAVGVAGGLILLPQLDTMVIQAAVFFSIGLFGALMCVPLNALVQFHAGETETGRVLAGSNFIQNLMMLSFLSLTVLFAWNSIDGLWLLWLLAALGCGGAIYAIVTLPQAFIKVLVMLLFRRKYNLQVLGFENLPEAGKGTLLLGNHISWLDWAMIQMACPRHIHFVMERSIYERWYLRWFLDIFKVIPISQGKSRQALEQVRDLISSGEVVCLFPEGAISHIGQLGEFRRGFEKACEGADGVIVPFYMRGLWGSRFSRSTDKMKTIRRSGSKRDVIVAYGQPMPIDSCAAEVKQKVFELSIRTWEQYTETLETLPSAFVRSMKNADGGYAIADVDGGPLSHRKLLTATALFRKRMVQTAGDNIGLLVPTSSAGAIANMAALMAGKTVVNMNFTAPVSSLKSALEQADVKTIVTSRRFVIKLKARGVDLSELFEGRELLYMEEIKEQISKAEGLLTLGLVSLLPTSWLQYWLCHKAHVDQTAAILFSSGSEGAPKGVVLSHRNIMGNLRQTADVLNVREDDCIMATLPLFHAFGLTVTCFMPLIEGMPVVCHPDPTDAAKIGKGVARYKATLMCATSTFLRLYTRNKRVHPLMFQSLRAVVAGAEKLDAAVRDGFEKKYHVPVVEGYGSTETTPVASTNLPDALDTDWWTIQVGNKPGTVGMALPGSTFRIVDPETLDELPIGEDGLILIGGTQIMQGYLNDPEKTAEVVVELEGIRWYKSGDKGHLDDDGFLTIVDRYSRFAKLGGEMVSLTAIEGEVRRILELSEQPLVAVNLPDVKKGEKVILLIEGIDVDDVRDRLVKGGMAPMMIPSDVYSVEAVPVLGSGKTNFSAAREMAEAMARPV</sequence>
<dbReference type="Pfam" id="PF01553">
    <property type="entry name" value="Acyltransferase"/>
    <property type="match status" value="1"/>
</dbReference>
<dbReference type="PROSITE" id="PS00455">
    <property type="entry name" value="AMP_BINDING"/>
    <property type="match status" value="1"/>
</dbReference>
<evidence type="ECO:0000256" key="2">
    <source>
        <dbReference type="ARBA" id="ARBA00022989"/>
    </source>
</evidence>
<keyword evidence="1 4" id="KW-0812">Transmembrane</keyword>
<dbReference type="RefSeq" id="WP_342854284.1">
    <property type="nucleotide sequence ID" value="NZ_JBBMRA010000006.1"/>
</dbReference>
<accession>A0ABU9TRT0</accession>
<keyword evidence="2 4" id="KW-1133">Transmembrane helix</keyword>
<dbReference type="PANTHER" id="PTHR43767">
    <property type="entry name" value="LONG-CHAIN-FATTY-ACID--COA LIGASE"/>
    <property type="match status" value="1"/>
</dbReference>
<dbReference type="SUPFAM" id="SSF103473">
    <property type="entry name" value="MFS general substrate transporter"/>
    <property type="match status" value="1"/>
</dbReference>
<feature type="transmembrane region" description="Helical" evidence="4">
    <location>
        <begin position="326"/>
        <end position="351"/>
    </location>
</feature>
<comment type="caution">
    <text evidence="6">The sequence shown here is derived from an EMBL/GenBank/DDBJ whole genome shotgun (WGS) entry which is preliminary data.</text>
</comment>
<feature type="transmembrane region" description="Helical" evidence="4">
    <location>
        <begin position="363"/>
        <end position="388"/>
    </location>
</feature>
<dbReference type="Gene3D" id="3.30.300.30">
    <property type="match status" value="1"/>
</dbReference>
<dbReference type="PANTHER" id="PTHR43767:SF1">
    <property type="entry name" value="NONRIBOSOMAL PEPTIDE SYNTHASE PES1 (EUROFUNG)-RELATED"/>
    <property type="match status" value="1"/>
</dbReference>
<evidence type="ECO:0000259" key="5">
    <source>
        <dbReference type="SMART" id="SM00563"/>
    </source>
</evidence>
<dbReference type="InterPro" id="IPR002123">
    <property type="entry name" value="Plipid/glycerol_acylTrfase"/>
</dbReference>
<dbReference type="NCBIfam" id="NF006386">
    <property type="entry name" value="PRK08633.1"/>
    <property type="match status" value="1"/>
</dbReference>
<feature type="transmembrane region" description="Helical" evidence="4">
    <location>
        <begin position="43"/>
        <end position="69"/>
    </location>
</feature>
<evidence type="ECO:0000313" key="7">
    <source>
        <dbReference type="Proteomes" id="UP001449225"/>
    </source>
</evidence>
<evidence type="ECO:0000256" key="3">
    <source>
        <dbReference type="ARBA" id="ARBA00023136"/>
    </source>
</evidence>
<evidence type="ECO:0000256" key="1">
    <source>
        <dbReference type="ARBA" id="ARBA00022692"/>
    </source>
</evidence>
<feature type="transmembrane region" description="Helical" evidence="4">
    <location>
        <begin position="81"/>
        <end position="100"/>
    </location>
</feature>
<feature type="transmembrane region" description="Helical" evidence="4">
    <location>
        <begin position="177"/>
        <end position="200"/>
    </location>
</feature>
<feature type="domain" description="Phospholipid/glycerol acyltransferase" evidence="5">
    <location>
        <begin position="448"/>
        <end position="559"/>
    </location>
</feature>
<evidence type="ECO:0000313" key="6">
    <source>
        <dbReference type="EMBL" id="MEM5536411.1"/>
    </source>
</evidence>
<dbReference type="InterPro" id="IPR045851">
    <property type="entry name" value="AMP-bd_C_sf"/>
</dbReference>
<dbReference type="Proteomes" id="UP001449225">
    <property type="component" value="Unassembled WGS sequence"/>
</dbReference>
<feature type="transmembrane region" description="Helical" evidence="4">
    <location>
        <begin position="238"/>
        <end position="261"/>
    </location>
</feature>
<keyword evidence="7" id="KW-1185">Reference proteome</keyword>
<feature type="transmembrane region" description="Helical" evidence="4">
    <location>
        <begin position="273"/>
        <end position="293"/>
    </location>
</feature>
<dbReference type="InterPro" id="IPR036259">
    <property type="entry name" value="MFS_trans_sf"/>
</dbReference>
<feature type="transmembrane region" description="Helical" evidence="4">
    <location>
        <begin position="394"/>
        <end position="427"/>
    </location>
</feature>
<keyword evidence="3 4" id="KW-0472">Membrane</keyword>
<dbReference type="CDD" id="cd07989">
    <property type="entry name" value="LPLAT_AGPAT-like"/>
    <property type="match status" value="1"/>
</dbReference>
<reference evidence="6 7" key="1">
    <citation type="submission" date="2024-03" db="EMBL/GenBank/DDBJ databases">
        <title>Community enrichment and isolation of bacterial strains for fucoidan degradation.</title>
        <authorList>
            <person name="Sichert A."/>
        </authorList>
    </citation>
    <scope>NUCLEOTIDE SEQUENCE [LARGE SCALE GENOMIC DNA]</scope>
    <source>
        <strain evidence="6 7">AS76</strain>
    </source>
</reference>
<proteinExistence type="predicted"/>
<dbReference type="Pfam" id="PF00501">
    <property type="entry name" value="AMP-binding"/>
    <property type="match status" value="1"/>
</dbReference>
<dbReference type="Pfam" id="PF07690">
    <property type="entry name" value="MFS_1"/>
    <property type="match status" value="1"/>
</dbReference>
<feature type="transmembrane region" description="Helical" evidence="4">
    <location>
        <begin position="300"/>
        <end position="320"/>
    </location>
</feature>
<feature type="transmembrane region" description="Helical" evidence="4">
    <location>
        <begin position="7"/>
        <end position="23"/>
    </location>
</feature>
<dbReference type="SUPFAM" id="SSF69593">
    <property type="entry name" value="Glycerol-3-phosphate (1)-acyltransferase"/>
    <property type="match status" value="1"/>
</dbReference>
<dbReference type="InterPro" id="IPR011701">
    <property type="entry name" value="MFS"/>
</dbReference>
<dbReference type="CDD" id="cd06173">
    <property type="entry name" value="MFS_MefA_like"/>
    <property type="match status" value="1"/>
</dbReference>
<dbReference type="Gene3D" id="3.40.50.12780">
    <property type="entry name" value="N-terminal domain of ligase-like"/>
    <property type="match status" value="1"/>
</dbReference>
<name>A0ABU9TRT0_9GAMM</name>
<dbReference type="InterPro" id="IPR020845">
    <property type="entry name" value="AMP-binding_CS"/>
</dbReference>
<feature type="transmembrane region" description="Helical" evidence="4">
    <location>
        <begin position="142"/>
        <end position="162"/>
    </location>
</feature>
<dbReference type="InterPro" id="IPR042099">
    <property type="entry name" value="ANL_N_sf"/>
</dbReference>
<gene>
    <name evidence="6" type="ORF">WNY58_08415</name>
</gene>
<dbReference type="InterPro" id="IPR000873">
    <property type="entry name" value="AMP-dep_synth/lig_dom"/>
</dbReference>
<dbReference type="InterPro" id="IPR050237">
    <property type="entry name" value="ATP-dep_AMP-bd_enzyme"/>
</dbReference>
<evidence type="ECO:0000256" key="4">
    <source>
        <dbReference type="SAM" id="Phobius"/>
    </source>
</evidence>
<dbReference type="SMART" id="SM00563">
    <property type="entry name" value="PlsC"/>
    <property type="match status" value="1"/>
</dbReference>
<dbReference type="EMBL" id="JBBMRA010000006">
    <property type="protein sequence ID" value="MEM5536411.1"/>
    <property type="molecule type" value="Genomic_DNA"/>
</dbReference>
<dbReference type="SUPFAM" id="SSF56801">
    <property type="entry name" value="Acetyl-CoA synthetase-like"/>
    <property type="match status" value="1"/>
</dbReference>